<proteinExistence type="predicted"/>
<name>A0A1X2GWC9_9FUNG</name>
<gene>
    <name evidence="1" type="ORF">DM01DRAFT_1076345</name>
</gene>
<keyword evidence="2" id="KW-1185">Reference proteome</keyword>
<dbReference type="EMBL" id="MCGT01000002">
    <property type="protein sequence ID" value="ORX62309.1"/>
    <property type="molecule type" value="Genomic_DNA"/>
</dbReference>
<organism evidence="1 2">
    <name type="scientific">Hesseltinella vesiculosa</name>
    <dbReference type="NCBI Taxonomy" id="101127"/>
    <lineage>
        <taxon>Eukaryota</taxon>
        <taxon>Fungi</taxon>
        <taxon>Fungi incertae sedis</taxon>
        <taxon>Mucoromycota</taxon>
        <taxon>Mucoromycotina</taxon>
        <taxon>Mucoromycetes</taxon>
        <taxon>Mucorales</taxon>
        <taxon>Cunninghamellaceae</taxon>
        <taxon>Hesseltinella</taxon>
    </lineage>
</organism>
<protein>
    <submittedName>
        <fullName evidence="1">Uncharacterized protein</fullName>
    </submittedName>
</protein>
<comment type="caution">
    <text evidence="1">The sequence shown here is derived from an EMBL/GenBank/DDBJ whole genome shotgun (WGS) entry which is preliminary data.</text>
</comment>
<evidence type="ECO:0000313" key="2">
    <source>
        <dbReference type="Proteomes" id="UP000242146"/>
    </source>
</evidence>
<dbReference type="OrthoDB" id="2287879at2759"/>
<reference evidence="1 2" key="1">
    <citation type="submission" date="2016-07" db="EMBL/GenBank/DDBJ databases">
        <title>Pervasive Adenine N6-methylation of Active Genes in Fungi.</title>
        <authorList>
            <consortium name="DOE Joint Genome Institute"/>
            <person name="Mondo S.J."/>
            <person name="Dannebaum R.O."/>
            <person name="Kuo R.C."/>
            <person name="Labutti K."/>
            <person name="Haridas S."/>
            <person name="Kuo A."/>
            <person name="Salamov A."/>
            <person name="Ahrendt S.R."/>
            <person name="Lipzen A."/>
            <person name="Sullivan W."/>
            <person name="Andreopoulos W.B."/>
            <person name="Clum A."/>
            <person name="Lindquist E."/>
            <person name="Daum C."/>
            <person name="Ramamoorthy G.K."/>
            <person name="Gryganskyi A."/>
            <person name="Culley D."/>
            <person name="Magnuson J.K."/>
            <person name="James T.Y."/>
            <person name="O'Malley M.A."/>
            <person name="Stajich J.E."/>
            <person name="Spatafora J.W."/>
            <person name="Visel A."/>
            <person name="Grigoriev I.V."/>
        </authorList>
    </citation>
    <scope>NUCLEOTIDE SEQUENCE [LARGE SCALE GENOMIC DNA]</scope>
    <source>
        <strain evidence="1 2">NRRL 3301</strain>
    </source>
</reference>
<evidence type="ECO:0000313" key="1">
    <source>
        <dbReference type="EMBL" id="ORX62309.1"/>
    </source>
</evidence>
<dbReference type="Proteomes" id="UP000242146">
    <property type="component" value="Unassembled WGS sequence"/>
</dbReference>
<dbReference type="AlphaFoldDB" id="A0A1X2GWC9"/>
<sequence length="202" mass="22784">MNEPRPCLGETITLLFDNMRPADQEHPSGLSQWAWERDLELDLDFLPLPLDVSASLVMTVHSQPAVIDYTLLDLSSDTPSNLATFFVMETYLDELHFARPVPTLYKNQIMQNGLQALAMQITKPRHSAQDFQMSIDKSCIKLRLVTMLDKVESYRSILAKLLGEGMPREVINNIVHDAENAYLTLATNPDDPVVVCLSQARL</sequence>
<accession>A0A1X2GWC9</accession>